<reference evidence="2 3" key="1">
    <citation type="submission" date="2019-09" db="EMBL/GenBank/DDBJ databases">
        <title>A chromosome-level genome assembly of the Chinese tupelo Nyssa sinensis.</title>
        <authorList>
            <person name="Yang X."/>
            <person name="Kang M."/>
            <person name="Yang Y."/>
            <person name="Xiong H."/>
            <person name="Wang M."/>
            <person name="Zhang Z."/>
            <person name="Wang Z."/>
            <person name="Wu H."/>
            <person name="Ma T."/>
            <person name="Liu J."/>
            <person name="Xi Z."/>
        </authorList>
    </citation>
    <scope>NUCLEOTIDE SEQUENCE [LARGE SCALE GENOMIC DNA]</scope>
    <source>
        <strain evidence="2">J267</strain>
        <tissue evidence="2">Leaf</tissue>
    </source>
</reference>
<keyword evidence="3" id="KW-1185">Reference proteome</keyword>
<evidence type="ECO:0000256" key="1">
    <source>
        <dbReference type="SAM" id="MobiDB-lite"/>
    </source>
</evidence>
<protein>
    <submittedName>
        <fullName evidence="2">Uncharacterized protein</fullName>
    </submittedName>
</protein>
<evidence type="ECO:0000313" key="3">
    <source>
        <dbReference type="Proteomes" id="UP000325577"/>
    </source>
</evidence>
<accession>A0A5J5C5Q4</accession>
<sequence length="66" mass="7193">MNYLIKEQSCTKYGNFQVLDVSTYLQLRSRLGKQLEGNNAAFCTASPPSSENRGPAGPNGHEKGCD</sequence>
<dbReference type="EMBL" id="CM018031">
    <property type="protein sequence ID" value="KAA8549197.1"/>
    <property type="molecule type" value="Genomic_DNA"/>
</dbReference>
<name>A0A5J5C5Q4_9ASTE</name>
<dbReference type="Proteomes" id="UP000325577">
    <property type="component" value="Linkage Group LG0"/>
</dbReference>
<evidence type="ECO:0000313" key="2">
    <source>
        <dbReference type="EMBL" id="KAA8549197.1"/>
    </source>
</evidence>
<proteinExistence type="predicted"/>
<dbReference type="AlphaFoldDB" id="A0A5J5C5Q4"/>
<gene>
    <name evidence="2" type="ORF">F0562_000881</name>
</gene>
<organism evidence="2 3">
    <name type="scientific">Nyssa sinensis</name>
    <dbReference type="NCBI Taxonomy" id="561372"/>
    <lineage>
        <taxon>Eukaryota</taxon>
        <taxon>Viridiplantae</taxon>
        <taxon>Streptophyta</taxon>
        <taxon>Embryophyta</taxon>
        <taxon>Tracheophyta</taxon>
        <taxon>Spermatophyta</taxon>
        <taxon>Magnoliopsida</taxon>
        <taxon>eudicotyledons</taxon>
        <taxon>Gunneridae</taxon>
        <taxon>Pentapetalae</taxon>
        <taxon>asterids</taxon>
        <taxon>Cornales</taxon>
        <taxon>Nyssaceae</taxon>
        <taxon>Nyssa</taxon>
    </lineage>
</organism>
<feature type="region of interest" description="Disordered" evidence="1">
    <location>
        <begin position="42"/>
        <end position="66"/>
    </location>
</feature>